<accession>A0ABN2LY64</accession>
<feature type="transmembrane region" description="Helical" evidence="2">
    <location>
        <begin position="170"/>
        <end position="187"/>
    </location>
</feature>
<organism evidence="4 5">
    <name type="scientific">Nostocoides veronense</name>
    <dbReference type="NCBI Taxonomy" id="330836"/>
    <lineage>
        <taxon>Bacteria</taxon>
        <taxon>Bacillati</taxon>
        <taxon>Actinomycetota</taxon>
        <taxon>Actinomycetes</taxon>
        <taxon>Micrococcales</taxon>
        <taxon>Intrasporangiaceae</taxon>
        <taxon>Nostocoides</taxon>
    </lineage>
</organism>
<sequence length="214" mass="22838">MEFALTLLAAVAGGLGGWWARARLAGGAFRYDDDPPPRPARWLPPVTSATAGVTAYGLSDWPLSVVLTGVLAVIVGLALAAIDLEVHRLPRAITWPAYPALLGLTTLNSWAIDSWQPLQRAAMVGATLWAAYHLLHLIALRRGLGRGDVTLAGLIGILLGWFGWPPALVATYLTFVIAGVYAAALLVRRRAARNTRIAFGPFMIGAALLLLPFQ</sequence>
<evidence type="ECO:0000256" key="1">
    <source>
        <dbReference type="ARBA" id="ARBA00005801"/>
    </source>
</evidence>
<proteinExistence type="inferred from homology"/>
<protein>
    <recommendedName>
        <fullName evidence="3">Prepilin type IV endopeptidase peptidase domain-containing protein</fullName>
    </recommendedName>
</protein>
<name>A0ABN2LY64_9MICO</name>
<feature type="transmembrane region" description="Helical" evidence="2">
    <location>
        <begin position="61"/>
        <end position="81"/>
    </location>
</feature>
<dbReference type="Gene3D" id="1.20.120.1220">
    <property type="match status" value="1"/>
</dbReference>
<evidence type="ECO:0000313" key="5">
    <source>
        <dbReference type="Proteomes" id="UP001499938"/>
    </source>
</evidence>
<keyword evidence="2" id="KW-0472">Membrane</keyword>
<keyword evidence="2" id="KW-0812">Transmembrane</keyword>
<dbReference type="EMBL" id="BAAAPO010000043">
    <property type="protein sequence ID" value="GAA1803026.1"/>
    <property type="molecule type" value="Genomic_DNA"/>
</dbReference>
<feature type="transmembrane region" description="Helical" evidence="2">
    <location>
        <begin position="118"/>
        <end position="135"/>
    </location>
</feature>
<reference evidence="4 5" key="1">
    <citation type="journal article" date="2019" name="Int. J. Syst. Evol. Microbiol.">
        <title>The Global Catalogue of Microorganisms (GCM) 10K type strain sequencing project: providing services to taxonomists for standard genome sequencing and annotation.</title>
        <authorList>
            <consortium name="The Broad Institute Genomics Platform"/>
            <consortium name="The Broad Institute Genome Sequencing Center for Infectious Disease"/>
            <person name="Wu L."/>
            <person name="Ma J."/>
        </authorList>
    </citation>
    <scope>NUCLEOTIDE SEQUENCE [LARGE SCALE GENOMIC DNA]</scope>
    <source>
        <strain evidence="4 5">JCM 15592</strain>
    </source>
</reference>
<keyword evidence="5" id="KW-1185">Reference proteome</keyword>
<evidence type="ECO:0000259" key="3">
    <source>
        <dbReference type="Pfam" id="PF01478"/>
    </source>
</evidence>
<dbReference type="InterPro" id="IPR000045">
    <property type="entry name" value="Prepilin_IV_endopep_pep"/>
</dbReference>
<feature type="transmembrane region" description="Helical" evidence="2">
    <location>
        <begin position="147"/>
        <end position="164"/>
    </location>
</feature>
<comment type="caution">
    <text evidence="4">The sequence shown here is derived from an EMBL/GenBank/DDBJ whole genome shotgun (WGS) entry which is preliminary data.</text>
</comment>
<gene>
    <name evidence="4" type="ORF">GCM10009811_28380</name>
</gene>
<feature type="transmembrane region" description="Helical" evidence="2">
    <location>
        <begin position="93"/>
        <end position="112"/>
    </location>
</feature>
<dbReference type="RefSeq" id="WP_344086803.1">
    <property type="nucleotide sequence ID" value="NZ_BAAAPO010000043.1"/>
</dbReference>
<dbReference type="Proteomes" id="UP001499938">
    <property type="component" value="Unassembled WGS sequence"/>
</dbReference>
<keyword evidence="2" id="KW-1133">Transmembrane helix</keyword>
<dbReference type="PANTHER" id="PTHR30487:SF0">
    <property type="entry name" value="PREPILIN LEADER PEPTIDASE_N-METHYLTRANSFERASE-RELATED"/>
    <property type="match status" value="1"/>
</dbReference>
<feature type="transmembrane region" description="Helical" evidence="2">
    <location>
        <begin position="194"/>
        <end position="213"/>
    </location>
</feature>
<dbReference type="PANTHER" id="PTHR30487">
    <property type="entry name" value="TYPE 4 PREPILIN-LIKE PROTEINS LEADER PEPTIDE-PROCESSING ENZYME"/>
    <property type="match status" value="1"/>
</dbReference>
<evidence type="ECO:0000256" key="2">
    <source>
        <dbReference type="SAM" id="Phobius"/>
    </source>
</evidence>
<comment type="similarity">
    <text evidence="1">Belongs to the peptidase A24 family.</text>
</comment>
<evidence type="ECO:0000313" key="4">
    <source>
        <dbReference type="EMBL" id="GAA1803026.1"/>
    </source>
</evidence>
<dbReference type="InterPro" id="IPR050882">
    <property type="entry name" value="Prepilin_peptidase/N-MTase"/>
</dbReference>
<dbReference type="Pfam" id="PF01478">
    <property type="entry name" value="Peptidase_A24"/>
    <property type="match status" value="1"/>
</dbReference>
<feature type="domain" description="Prepilin type IV endopeptidase peptidase" evidence="3">
    <location>
        <begin position="71"/>
        <end position="180"/>
    </location>
</feature>